<organism evidence="4">
    <name type="scientific">Halomonas sp. RT37</name>
    <dbReference type="NCBI Taxonomy" id="2950872"/>
    <lineage>
        <taxon>Bacteria</taxon>
        <taxon>Pseudomonadati</taxon>
        <taxon>Pseudomonadota</taxon>
        <taxon>Gammaproteobacteria</taxon>
        <taxon>Oceanospirillales</taxon>
        <taxon>Halomonadaceae</taxon>
        <taxon>Halomonas</taxon>
    </lineage>
</organism>
<dbReference type="PANTHER" id="PTHR12526">
    <property type="entry name" value="GLYCOSYLTRANSFERASE"/>
    <property type="match status" value="1"/>
</dbReference>
<dbReference type="InterPro" id="IPR001296">
    <property type="entry name" value="Glyco_trans_1"/>
</dbReference>
<reference evidence="4" key="1">
    <citation type="submission" date="2022-06" db="EMBL/GenBank/DDBJ databases">
        <title>A novel DMS-producing enzyme.</title>
        <authorList>
            <person name="Zhang Y."/>
        </authorList>
    </citation>
    <scope>NUCLEOTIDE SEQUENCE</scope>
    <source>
        <strain evidence="4">RT37</strain>
    </source>
</reference>
<accession>A0AAU7KNK1</accession>
<sequence>MKDKKRVLLVLRRMGMGGIEQATRTLAKALQSAGHEAHLLVLKGEVSSADRETCRLHQYDVDRESRQGLGRFIHLADKALLSPLIKQSGFVWRGRRCSNAFKHYVAALEAQHGRFDLILIRGQGAFENLWAFDDERTWRVVEAVTGRFPNTAKGRWLTRTMYQGKQLLHVSRGVQQEVGDYLDRQGVKVSRSELLYNAVPIEAIRRKATETAEPAIPRPYLVHVARLVPVKNQQRLLKAYHLAVNQGLDHDLVIIGDGSERRHLEEMTLDIGLAARVHFLGQRDNPYPWMKHATALVLSSDFEGLGIVLIEALALGTQCVACKVPGGIREVLTGPQARLLAEPSDAGLAEKLLEAVQDPVIVDDKMIKAFEPQGVIAQLMALTEAPSERLYAHPA</sequence>
<evidence type="ECO:0000256" key="2">
    <source>
        <dbReference type="ARBA" id="ARBA00022679"/>
    </source>
</evidence>
<dbReference type="PANTHER" id="PTHR12526:SF510">
    <property type="entry name" value="D-INOSITOL 3-PHOSPHATE GLYCOSYLTRANSFERASE"/>
    <property type="match status" value="1"/>
</dbReference>
<dbReference type="CDD" id="cd03811">
    <property type="entry name" value="GT4_GT28_WabH-like"/>
    <property type="match status" value="1"/>
</dbReference>
<proteinExistence type="predicted"/>
<gene>
    <name evidence="4" type="ORF">NFG58_08685</name>
</gene>
<keyword evidence="1" id="KW-0328">Glycosyltransferase</keyword>
<dbReference type="GO" id="GO:1901135">
    <property type="term" value="P:carbohydrate derivative metabolic process"/>
    <property type="evidence" value="ECO:0007669"/>
    <property type="project" value="UniProtKB-ARBA"/>
</dbReference>
<dbReference type="AlphaFoldDB" id="A0AAU7KNK1"/>
<dbReference type="GO" id="GO:0016757">
    <property type="term" value="F:glycosyltransferase activity"/>
    <property type="evidence" value="ECO:0007669"/>
    <property type="project" value="UniProtKB-KW"/>
</dbReference>
<evidence type="ECO:0000259" key="3">
    <source>
        <dbReference type="Pfam" id="PF00534"/>
    </source>
</evidence>
<keyword evidence="2" id="KW-0808">Transferase</keyword>
<evidence type="ECO:0000313" key="4">
    <source>
        <dbReference type="EMBL" id="XBO72758.1"/>
    </source>
</evidence>
<protein>
    <submittedName>
        <fullName evidence="4">Glycosyltransferase</fullName>
    </submittedName>
</protein>
<name>A0AAU7KNK1_9GAMM</name>
<dbReference type="Gene3D" id="3.40.50.2000">
    <property type="entry name" value="Glycogen Phosphorylase B"/>
    <property type="match status" value="2"/>
</dbReference>
<dbReference type="RefSeq" id="WP_348827985.1">
    <property type="nucleotide sequence ID" value="NZ_CP098827.1"/>
</dbReference>
<feature type="domain" description="Glycosyl transferase family 1" evidence="3">
    <location>
        <begin position="218"/>
        <end position="368"/>
    </location>
</feature>
<dbReference type="SUPFAM" id="SSF53756">
    <property type="entry name" value="UDP-Glycosyltransferase/glycogen phosphorylase"/>
    <property type="match status" value="1"/>
</dbReference>
<evidence type="ECO:0000256" key="1">
    <source>
        <dbReference type="ARBA" id="ARBA00022676"/>
    </source>
</evidence>
<dbReference type="Pfam" id="PF00534">
    <property type="entry name" value="Glycos_transf_1"/>
    <property type="match status" value="1"/>
</dbReference>
<dbReference type="EMBL" id="CP098827">
    <property type="protein sequence ID" value="XBO72758.1"/>
    <property type="molecule type" value="Genomic_DNA"/>
</dbReference>